<dbReference type="PANTHER" id="PTHR15653">
    <property type="entry name" value="STRIATIN"/>
    <property type="match status" value="1"/>
</dbReference>
<dbReference type="PANTHER" id="PTHR15653:SF0">
    <property type="entry name" value="CONNECTOR OF KINASE TO AP-1, ISOFORM E"/>
    <property type="match status" value="1"/>
</dbReference>
<reference evidence="5" key="1">
    <citation type="submission" date="2019-03" db="EMBL/GenBank/DDBJ databases">
        <title>Snf2 controls pulcherriminic acid biosynthesis and connects pigmentation and antifungal activity of the yeast Metschnikowia pulcherrima.</title>
        <authorList>
            <person name="Gore-Lloyd D."/>
            <person name="Sumann I."/>
            <person name="Brachmann A.O."/>
            <person name="Schneeberger K."/>
            <person name="Ortiz-Merino R.A."/>
            <person name="Moreno-Beltran M."/>
            <person name="Schlaefli M."/>
            <person name="Kirner P."/>
            <person name="Santos Kron A."/>
            <person name="Wolfe K.H."/>
            <person name="Piel J."/>
            <person name="Ahrens C.H."/>
            <person name="Henk D."/>
            <person name="Freimoser F.M."/>
        </authorList>
    </citation>
    <scope>NUCLEOTIDE SEQUENCE [LARGE SCALE GENOMIC DNA]</scope>
    <source>
        <strain evidence="5">APC 1.2</strain>
    </source>
</reference>
<evidence type="ECO:0000256" key="2">
    <source>
        <dbReference type="SAM" id="MobiDB-lite"/>
    </source>
</evidence>
<proteinExistence type="predicted"/>
<feature type="domain" description="Striatin N-terminal" evidence="3">
    <location>
        <begin position="48"/>
        <end position="213"/>
    </location>
</feature>
<name>A0A4V1AE92_9ASCO</name>
<keyword evidence="5" id="KW-1185">Reference proteome</keyword>
<feature type="region of interest" description="Disordered" evidence="2">
    <location>
        <begin position="115"/>
        <end position="147"/>
    </location>
</feature>
<feature type="region of interest" description="Disordered" evidence="2">
    <location>
        <begin position="277"/>
        <end position="312"/>
    </location>
</feature>
<sequence length="333" mass="36939">MKSTQTGAGGARKEGVYSNANTQQPQYAHTPNQGGSQPQPAGPLANYTLPGVISYLTSEFTNLERFKIVTNLEKLEMRYRIQQLTSELNSVRYVNEKQALRIKLLEEKLETAKGENLEKKESLTKNSGSASEKDTDSQSGSLSNGDLVSENEKSLRNLHITKNLAPSQANGKSTPPDNSASIEIPHVDLEYLRNSRQKLNKSIREIVDLLEPPSGIDFLEAHSGPATRSNFEDLLVDKRRDSLDPEHEDVRKPRESVFARYTLSRDDLQNQKITFENDAAETPAATGPDLGQPWEQSRHENMATDESDTETVTIDEPDLIGILANGTDAHIPE</sequence>
<dbReference type="EMBL" id="CP034458">
    <property type="protein sequence ID" value="QBM88403.1"/>
    <property type="molecule type" value="Genomic_DNA"/>
</dbReference>
<evidence type="ECO:0000259" key="3">
    <source>
        <dbReference type="Pfam" id="PF08232"/>
    </source>
</evidence>
<feature type="compositionally biased region" description="Polar residues" evidence="2">
    <location>
        <begin position="164"/>
        <end position="181"/>
    </location>
</feature>
<organism evidence="4 5">
    <name type="scientific">Metschnikowia aff. pulcherrima</name>
    <dbReference type="NCBI Taxonomy" id="2163413"/>
    <lineage>
        <taxon>Eukaryota</taxon>
        <taxon>Fungi</taxon>
        <taxon>Dikarya</taxon>
        <taxon>Ascomycota</taxon>
        <taxon>Saccharomycotina</taxon>
        <taxon>Pichiomycetes</taxon>
        <taxon>Metschnikowiaceae</taxon>
        <taxon>Metschnikowia</taxon>
    </lineage>
</organism>
<evidence type="ECO:0000313" key="4">
    <source>
        <dbReference type="EMBL" id="QBM88403.1"/>
    </source>
</evidence>
<protein>
    <submittedName>
        <fullName evidence="4">Striatin family protein</fullName>
    </submittedName>
</protein>
<dbReference type="InterPro" id="IPR051488">
    <property type="entry name" value="WD_repeat_striatin"/>
</dbReference>
<feature type="region of interest" description="Disordered" evidence="2">
    <location>
        <begin position="162"/>
        <end position="181"/>
    </location>
</feature>
<evidence type="ECO:0000313" key="5">
    <source>
        <dbReference type="Proteomes" id="UP000292447"/>
    </source>
</evidence>
<dbReference type="AlphaFoldDB" id="A0A4V1AE92"/>
<feature type="compositionally biased region" description="Acidic residues" evidence="2">
    <location>
        <begin position="303"/>
        <end position="312"/>
    </location>
</feature>
<dbReference type="STRING" id="2163413.A0A4V1AE92"/>
<feature type="compositionally biased region" description="Polar residues" evidence="2">
    <location>
        <begin position="137"/>
        <end position="146"/>
    </location>
</feature>
<dbReference type="Proteomes" id="UP000292447">
    <property type="component" value="Chromosome III"/>
</dbReference>
<feature type="region of interest" description="Disordered" evidence="2">
    <location>
        <begin position="1"/>
        <end position="43"/>
    </location>
</feature>
<keyword evidence="1" id="KW-0175">Coiled coil</keyword>
<accession>A0A4V1AE92</accession>
<dbReference type="InterPro" id="IPR013258">
    <property type="entry name" value="Striatin_N"/>
</dbReference>
<evidence type="ECO:0000256" key="1">
    <source>
        <dbReference type="ARBA" id="ARBA00023054"/>
    </source>
</evidence>
<feature type="compositionally biased region" description="Polar residues" evidence="2">
    <location>
        <begin position="18"/>
        <end position="39"/>
    </location>
</feature>
<dbReference type="Pfam" id="PF08232">
    <property type="entry name" value="Striatin"/>
    <property type="match status" value="1"/>
</dbReference>
<gene>
    <name evidence="4" type="primary">MPUL0C03710</name>
    <name evidence="4" type="ORF">METSCH_C03710</name>
</gene>